<dbReference type="KEGG" id="aalt:CC77DRAFT_305097"/>
<evidence type="ECO:0000256" key="2">
    <source>
        <dbReference type="SAM" id="SignalP"/>
    </source>
</evidence>
<dbReference type="Proteomes" id="UP000077248">
    <property type="component" value="Unassembled WGS sequence"/>
</dbReference>
<keyword evidence="1" id="KW-0472">Membrane</keyword>
<feature type="transmembrane region" description="Helical" evidence="1">
    <location>
        <begin position="186"/>
        <end position="212"/>
    </location>
</feature>
<keyword evidence="4" id="KW-1185">Reference proteome</keyword>
<reference evidence="3 4" key="1">
    <citation type="submission" date="2016-05" db="EMBL/GenBank/DDBJ databases">
        <title>Comparative analysis of secretome profiles of manganese(II)-oxidizing ascomycete fungi.</title>
        <authorList>
            <consortium name="DOE Joint Genome Institute"/>
            <person name="Zeiner C.A."/>
            <person name="Purvine S.O."/>
            <person name="Zink E.M."/>
            <person name="Wu S."/>
            <person name="Pasa-Tolic L."/>
            <person name="Chaput D.L."/>
            <person name="Haridas S."/>
            <person name="Grigoriev I.V."/>
            <person name="Santelli C.M."/>
            <person name="Hansel C.M."/>
        </authorList>
    </citation>
    <scope>NUCLEOTIDE SEQUENCE [LARGE SCALE GENOMIC DNA]</scope>
    <source>
        <strain evidence="3 4">SRC1lrK2f</strain>
    </source>
</reference>
<dbReference type="AlphaFoldDB" id="A0A177E1P9"/>
<sequence length="278" mass="31295">MSTRFSRFFTIIIFGAYLVIPTEAFPADSYTPRPEPRALEVTNAKNLRQHIEVYGIPYGVLGAVSHALTFYVMLCHFLGVRPLLPWMALKKERWNITVVTLSSLVSVILAGVTMARTRGSRPLLILAGMQIVLHVLVDIIHIHCMVSDRRNFACFWAVPLLVVSFFSIFAFYSFPFEDEDGRVGSLIGSAIFIVLLVYIGLTGLATLINMLVCIFRLFKQPAPFGFAVAAILLSCGLYWFGDFGMAIVTRNTIGTPSDRIKVLYYTYWVVERIPLFTF</sequence>
<feature type="transmembrane region" description="Helical" evidence="1">
    <location>
        <begin position="63"/>
        <end position="84"/>
    </location>
</feature>
<dbReference type="VEuPathDB" id="FungiDB:CC77DRAFT_305097"/>
<feature type="signal peptide" evidence="2">
    <location>
        <begin position="1"/>
        <end position="24"/>
    </location>
</feature>
<feature type="chain" id="PRO_5008060055" evidence="2">
    <location>
        <begin position="25"/>
        <end position="278"/>
    </location>
</feature>
<keyword evidence="1" id="KW-0812">Transmembrane</keyword>
<keyword evidence="2" id="KW-0732">Signal</keyword>
<dbReference type="EMBL" id="KV441470">
    <property type="protein sequence ID" value="OAG25172.1"/>
    <property type="molecule type" value="Genomic_DNA"/>
</dbReference>
<protein>
    <submittedName>
        <fullName evidence="3">Uncharacterized protein</fullName>
    </submittedName>
</protein>
<gene>
    <name evidence="3" type="ORF">CC77DRAFT_305097</name>
</gene>
<organism evidence="3 4">
    <name type="scientific">Alternaria alternata</name>
    <name type="common">Alternaria rot fungus</name>
    <name type="synonym">Torula alternata</name>
    <dbReference type="NCBI Taxonomy" id="5599"/>
    <lineage>
        <taxon>Eukaryota</taxon>
        <taxon>Fungi</taxon>
        <taxon>Dikarya</taxon>
        <taxon>Ascomycota</taxon>
        <taxon>Pezizomycotina</taxon>
        <taxon>Dothideomycetes</taxon>
        <taxon>Pleosporomycetidae</taxon>
        <taxon>Pleosporales</taxon>
        <taxon>Pleosporineae</taxon>
        <taxon>Pleosporaceae</taxon>
        <taxon>Alternaria</taxon>
        <taxon>Alternaria sect. Alternaria</taxon>
        <taxon>Alternaria alternata complex</taxon>
    </lineage>
</organism>
<feature type="transmembrane region" description="Helical" evidence="1">
    <location>
        <begin position="224"/>
        <end position="241"/>
    </location>
</feature>
<evidence type="ECO:0000256" key="1">
    <source>
        <dbReference type="SAM" id="Phobius"/>
    </source>
</evidence>
<dbReference type="GeneID" id="29116751"/>
<feature type="transmembrane region" description="Helical" evidence="1">
    <location>
        <begin position="152"/>
        <end position="174"/>
    </location>
</feature>
<evidence type="ECO:0000313" key="4">
    <source>
        <dbReference type="Proteomes" id="UP000077248"/>
    </source>
</evidence>
<feature type="transmembrane region" description="Helical" evidence="1">
    <location>
        <begin position="121"/>
        <end position="140"/>
    </location>
</feature>
<dbReference type="RefSeq" id="XP_018390593.1">
    <property type="nucleotide sequence ID" value="XM_018531157.1"/>
</dbReference>
<proteinExistence type="predicted"/>
<name>A0A177E1P9_ALTAL</name>
<evidence type="ECO:0000313" key="3">
    <source>
        <dbReference type="EMBL" id="OAG25172.1"/>
    </source>
</evidence>
<feature type="transmembrane region" description="Helical" evidence="1">
    <location>
        <begin position="96"/>
        <end position="115"/>
    </location>
</feature>
<accession>A0A177E1P9</accession>
<keyword evidence="1" id="KW-1133">Transmembrane helix</keyword>